<dbReference type="OrthoDB" id="7777654at2759"/>
<dbReference type="STRING" id="145388.A0A0D2KWY8"/>
<sequence>MDGRGADANPMAHVFQAIDEELELVKYDTWNVIAPEGTFLTRIGNDNFFQVLDDMGKGPAAKADWARLQAVMKPLAKAATLLPPVAFRYDPGVLVSAIGRYLPKLLTGGPDALKLTGPFSRRI</sequence>
<protein>
    <submittedName>
        <fullName evidence="1">Uncharacterized protein</fullName>
    </submittedName>
</protein>
<accession>A0A0D2KWY8</accession>
<dbReference type="KEGG" id="mng:MNEG_8176"/>
<gene>
    <name evidence="1" type="ORF">MNEG_8176</name>
</gene>
<dbReference type="GO" id="GO:0016116">
    <property type="term" value="P:carotenoid metabolic process"/>
    <property type="evidence" value="ECO:0007669"/>
    <property type="project" value="InterPro"/>
</dbReference>
<dbReference type="InterPro" id="IPR045892">
    <property type="entry name" value="CrtISO-like"/>
</dbReference>
<dbReference type="AlphaFoldDB" id="A0A0D2KWY8"/>
<dbReference type="RefSeq" id="XP_013898803.1">
    <property type="nucleotide sequence ID" value="XM_014043349.1"/>
</dbReference>
<dbReference type="GeneID" id="25741052"/>
<proteinExistence type="predicted"/>
<dbReference type="PANTHER" id="PTHR46313:SF1">
    <property type="entry name" value="FAD_NAD(P)-BINDING OXIDOREDUCTASE FAMILY PROTEIN"/>
    <property type="match status" value="1"/>
</dbReference>
<evidence type="ECO:0000313" key="2">
    <source>
        <dbReference type="Proteomes" id="UP000054498"/>
    </source>
</evidence>
<name>A0A0D2KWY8_9CHLO</name>
<reference evidence="1 2" key="1">
    <citation type="journal article" date="2013" name="BMC Genomics">
        <title>Reconstruction of the lipid metabolism for the microalga Monoraphidium neglectum from its genome sequence reveals characteristics suitable for biofuel production.</title>
        <authorList>
            <person name="Bogen C."/>
            <person name="Al-Dilaimi A."/>
            <person name="Albersmeier A."/>
            <person name="Wichmann J."/>
            <person name="Grundmann M."/>
            <person name="Rupp O."/>
            <person name="Lauersen K.J."/>
            <person name="Blifernez-Klassen O."/>
            <person name="Kalinowski J."/>
            <person name="Goesmann A."/>
            <person name="Mussgnug J.H."/>
            <person name="Kruse O."/>
        </authorList>
    </citation>
    <scope>NUCLEOTIDE SEQUENCE [LARGE SCALE GENOMIC DNA]</scope>
    <source>
        <strain evidence="1 2">SAG 48.87</strain>
    </source>
</reference>
<organism evidence="1 2">
    <name type="scientific">Monoraphidium neglectum</name>
    <dbReference type="NCBI Taxonomy" id="145388"/>
    <lineage>
        <taxon>Eukaryota</taxon>
        <taxon>Viridiplantae</taxon>
        <taxon>Chlorophyta</taxon>
        <taxon>core chlorophytes</taxon>
        <taxon>Chlorophyceae</taxon>
        <taxon>CS clade</taxon>
        <taxon>Sphaeropleales</taxon>
        <taxon>Selenastraceae</taxon>
        <taxon>Monoraphidium</taxon>
    </lineage>
</organism>
<dbReference type="EMBL" id="KK101744">
    <property type="protein sequence ID" value="KIY99783.1"/>
    <property type="molecule type" value="Genomic_DNA"/>
</dbReference>
<dbReference type="PANTHER" id="PTHR46313">
    <property type="match status" value="1"/>
</dbReference>
<keyword evidence="2" id="KW-1185">Reference proteome</keyword>
<dbReference type="Proteomes" id="UP000054498">
    <property type="component" value="Unassembled WGS sequence"/>
</dbReference>
<evidence type="ECO:0000313" key="1">
    <source>
        <dbReference type="EMBL" id="KIY99783.1"/>
    </source>
</evidence>